<dbReference type="KEGG" id="pfj:MYCFIDRAFT_170936"/>
<name>N1QCK9_PSEFD</name>
<protein>
    <submittedName>
        <fullName evidence="3">Uncharacterized protein</fullName>
    </submittedName>
</protein>
<gene>
    <name evidence="3" type="ORF">MYCFIDRAFT_170936</name>
</gene>
<evidence type="ECO:0000256" key="1">
    <source>
        <dbReference type="SAM" id="MobiDB-lite"/>
    </source>
</evidence>
<keyword evidence="2" id="KW-0732">Signal</keyword>
<dbReference type="HOGENOM" id="CLU_2360631_0_0_1"/>
<feature type="region of interest" description="Disordered" evidence="1">
    <location>
        <begin position="60"/>
        <end position="96"/>
    </location>
</feature>
<dbReference type="Proteomes" id="UP000016932">
    <property type="component" value="Unassembled WGS sequence"/>
</dbReference>
<sequence>MSSCKRSASFNGLSLWLYVLGLRSLKEVLDIKTGGNAVRLWWLVADGYVVEVEASKRVAESHHMKMNESSKPHPIIMSSRKRPEPLFPDHMYRKRE</sequence>
<proteinExistence type="predicted"/>
<feature type="chain" id="PRO_5004110180" evidence="2">
    <location>
        <begin position="22"/>
        <end position="96"/>
    </location>
</feature>
<feature type="signal peptide" evidence="2">
    <location>
        <begin position="1"/>
        <end position="21"/>
    </location>
</feature>
<reference evidence="3 4" key="1">
    <citation type="journal article" date="2012" name="PLoS Pathog.">
        <title>Diverse lifestyles and strategies of plant pathogenesis encoded in the genomes of eighteen Dothideomycetes fungi.</title>
        <authorList>
            <person name="Ohm R.A."/>
            <person name="Feau N."/>
            <person name="Henrissat B."/>
            <person name="Schoch C.L."/>
            <person name="Horwitz B.A."/>
            <person name="Barry K.W."/>
            <person name="Condon B.J."/>
            <person name="Copeland A.C."/>
            <person name="Dhillon B."/>
            <person name="Glaser F."/>
            <person name="Hesse C.N."/>
            <person name="Kosti I."/>
            <person name="LaButti K."/>
            <person name="Lindquist E.A."/>
            <person name="Lucas S."/>
            <person name="Salamov A.A."/>
            <person name="Bradshaw R.E."/>
            <person name="Ciuffetti L."/>
            <person name="Hamelin R.C."/>
            <person name="Kema G.H.J."/>
            <person name="Lawrence C."/>
            <person name="Scott J.A."/>
            <person name="Spatafora J.W."/>
            <person name="Turgeon B.G."/>
            <person name="de Wit P.J.G.M."/>
            <person name="Zhong S."/>
            <person name="Goodwin S.B."/>
            <person name="Grigoriev I.V."/>
        </authorList>
    </citation>
    <scope>NUCLEOTIDE SEQUENCE [LARGE SCALE GENOMIC DNA]</scope>
    <source>
        <strain evidence="3 4">CIRAD86</strain>
    </source>
</reference>
<evidence type="ECO:0000313" key="3">
    <source>
        <dbReference type="EMBL" id="EME89477.1"/>
    </source>
</evidence>
<evidence type="ECO:0000313" key="4">
    <source>
        <dbReference type="Proteomes" id="UP000016932"/>
    </source>
</evidence>
<organism evidence="3 4">
    <name type="scientific">Pseudocercospora fijiensis (strain CIRAD86)</name>
    <name type="common">Black leaf streak disease fungus</name>
    <name type="synonym">Mycosphaerella fijiensis</name>
    <dbReference type="NCBI Taxonomy" id="383855"/>
    <lineage>
        <taxon>Eukaryota</taxon>
        <taxon>Fungi</taxon>
        <taxon>Dikarya</taxon>
        <taxon>Ascomycota</taxon>
        <taxon>Pezizomycotina</taxon>
        <taxon>Dothideomycetes</taxon>
        <taxon>Dothideomycetidae</taxon>
        <taxon>Mycosphaerellales</taxon>
        <taxon>Mycosphaerellaceae</taxon>
        <taxon>Pseudocercospora</taxon>
    </lineage>
</organism>
<dbReference type="AlphaFoldDB" id="N1QCK9"/>
<keyword evidence="4" id="KW-1185">Reference proteome</keyword>
<feature type="compositionally biased region" description="Basic and acidic residues" evidence="1">
    <location>
        <begin position="60"/>
        <end position="71"/>
    </location>
</feature>
<dbReference type="VEuPathDB" id="FungiDB:MYCFIDRAFT_170936"/>
<dbReference type="GeneID" id="19332557"/>
<accession>N1QCK9</accession>
<dbReference type="RefSeq" id="XP_007922085.1">
    <property type="nucleotide sequence ID" value="XM_007923894.1"/>
</dbReference>
<evidence type="ECO:0000256" key="2">
    <source>
        <dbReference type="SAM" id="SignalP"/>
    </source>
</evidence>
<dbReference type="EMBL" id="KB446555">
    <property type="protein sequence ID" value="EME89477.1"/>
    <property type="molecule type" value="Genomic_DNA"/>
</dbReference>